<dbReference type="InterPro" id="IPR018062">
    <property type="entry name" value="HTH_AraC-typ_CS"/>
</dbReference>
<evidence type="ECO:0000256" key="1">
    <source>
        <dbReference type="ARBA" id="ARBA00023015"/>
    </source>
</evidence>
<dbReference type="PANTHER" id="PTHR43280">
    <property type="entry name" value="ARAC-FAMILY TRANSCRIPTIONAL REGULATOR"/>
    <property type="match status" value="1"/>
</dbReference>
<protein>
    <submittedName>
        <fullName evidence="5">Helix-turn-helix transcriptional regulator</fullName>
    </submittedName>
</protein>
<evidence type="ECO:0000313" key="6">
    <source>
        <dbReference type="Proteomes" id="UP000664628"/>
    </source>
</evidence>
<accession>A0ABS3JLP9</accession>
<organism evidence="5 6">
    <name type="scientific">Fibrella forsythiae</name>
    <dbReference type="NCBI Taxonomy" id="2817061"/>
    <lineage>
        <taxon>Bacteria</taxon>
        <taxon>Pseudomonadati</taxon>
        <taxon>Bacteroidota</taxon>
        <taxon>Cytophagia</taxon>
        <taxon>Cytophagales</taxon>
        <taxon>Spirosomataceae</taxon>
        <taxon>Fibrella</taxon>
    </lineage>
</organism>
<name>A0ABS3JLP9_9BACT</name>
<reference evidence="5 6" key="1">
    <citation type="submission" date="2021-03" db="EMBL/GenBank/DDBJ databases">
        <title>Fibrella sp. HMF5405 genome sequencing and assembly.</title>
        <authorList>
            <person name="Kang H."/>
            <person name="Kim H."/>
            <person name="Bae S."/>
            <person name="Joh K."/>
        </authorList>
    </citation>
    <scope>NUCLEOTIDE SEQUENCE [LARGE SCALE GENOMIC DNA]</scope>
    <source>
        <strain evidence="5 6">HMF5405</strain>
    </source>
</reference>
<dbReference type="Pfam" id="PF22200">
    <property type="entry name" value="ExsA_N"/>
    <property type="match status" value="2"/>
</dbReference>
<keyword evidence="2" id="KW-0238">DNA-binding</keyword>
<dbReference type="InterPro" id="IPR054015">
    <property type="entry name" value="ExsA-like_N"/>
</dbReference>
<dbReference type="Gene3D" id="1.10.10.60">
    <property type="entry name" value="Homeodomain-like"/>
    <property type="match status" value="2"/>
</dbReference>
<keyword evidence="3" id="KW-0804">Transcription</keyword>
<feature type="domain" description="HTH araC/xylS-type" evidence="4">
    <location>
        <begin position="218"/>
        <end position="316"/>
    </location>
</feature>
<gene>
    <name evidence="5" type="ORF">J2I46_17440</name>
</gene>
<comment type="caution">
    <text evidence="5">The sequence shown here is derived from an EMBL/GenBank/DDBJ whole genome shotgun (WGS) entry which is preliminary data.</text>
</comment>
<sequence>MLRVPSSIQPHQFQSLTIQRPDPVGGNESRSDGSEMTFVAYRSDVYPERNEIFFEEHAVVVVLEGEKKFSSPTQELHVRKGDILFFQRGCYSMNESIDVNYRSLVFFVNERLLKEFVSQHITLFQRTPAVRRGGGLAQTGVELLPEAAILSFASSGTSVPGTFTNFIQSLLPYFGSHTPYLNELLRLKFQELLLHLFELDTTGQLRIILWHLYQGQKTDLDYLMSTYLLKPLSMAELARISGRSLSAFKRDFEEHFHTSPGHWIRRKRLEHAHFLLRNTDKNVSEVSMEIGYESVSHFIKAYKLQYGFTPKRAFTVCVGRDFNGLSNTVPEQTLEGAGEAD</sequence>
<dbReference type="Proteomes" id="UP000664628">
    <property type="component" value="Unassembled WGS sequence"/>
</dbReference>
<proteinExistence type="predicted"/>
<evidence type="ECO:0000313" key="5">
    <source>
        <dbReference type="EMBL" id="MBO0950383.1"/>
    </source>
</evidence>
<keyword evidence="6" id="KW-1185">Reference proteome</keyword>
<dbReference type="InterPro" id="IPR018060">
    <property type="entry name" value="HTH_AraC"/>
</dbReference>
<dbReference type="PROSITE" id="PS00041">
    <property type="entry name" value="HTH_ARAC_FAMILY_1"/>
    <property type="match status" value="1"/>
</dbReference>
<dbReference type="SUPFAM" id="SSF46689">
    <property type="entry name" value="Homeodomain-like"/>
    <property type="match status" value="1"/>
</dbReference>
<evidence type="ECO:0000256" key="2">
    <source>
        <dbReference type="ARBA" id="ARBA00023125"/>
    </source>
</evidence>
<keyword evidence="1" id="KW-0805">Transcription regulation</keyword>
<dbReference type="PROSITE" id="PS01124">
    <property type="entry name" value="HTH_ARAC_FAMILY_2"/>
    <property type="match status" value="1"/>
</dbReference>
<dbReference type="SMART" id="SM00342">
    <property type="entry name" value="HTH_ARAC"/>
    <property type="match status" value="1"/>
</dbReference>
<dbReference type="RefSeq" id="WP_207330337.1">
    <property type="nucleotide sequence ID" value="NZ_JAFMYW010000005.1"/>
</dbReference>
<dbReference type="InterPro" id="IPR009057">
    <property type="entry name" value="Homeodomain-like_sf"/>
</dbReference>
<dbReference type="Pfam" id="PF12833">
    <property type="entry name" value="HTH_18"/>
    <property type="match status" value="1"/>
</dbReference>
<dbReference type="PANTHER" id="PTHR43280:SF2">
    <property type="entry name" value="HTH-TYPE TRANSCRIPTIONAL REGULATOR EXSA"/>
    <property type="match status" value="1"/>
</dbReference>
<evidence type="ECO:0000256" key="3">
    <source>
        <dbReference type="ARBA" id="ARBA00023163"/>
    </source>
</evidence>
<evidence type="ECO:0000259" key="4">
    <source>
        <dbReference type="PROSITE" id="PS01124"/>
    </source>
</evidence>
<dbReference type="EMBL" id="JAFMYW010000005">
    <property type="protein sequence ID" value="MBO0950383.1"/>
    <property type="molecule type" value="Genomic_DNA"/>
</dbReference>